<protein>
    <submittedName>
        <fullName evidence="1">Uncharacterized protein</fullName>
    </submittedName>
</protein>
<dbReference type="Proteomes" id="UP000015102">
    <property type="component" value="Unassembled WGS sequence"/>
</dbReference>
<dbReference type="EMBL" id="CAQQ02394770">
    <property type="status" value="NOT_ANNOTATED_CDS"/>
    <property type="molecule type" value="Genomic_DNA"/>
</dbReference>
<dbReference type="HOGENOM" id="CLU_2944322_0_0_1"/>
<sequence length="60" mass="6597">MSTSVVRNFIYLGAEITSDNNTSIDVKVEILHLENVPPPRNSSSSVWLSDLNLDCYVADG</sequence>
<dbReference type="AlphaFoldDB" id="T1GW91"/>
<evidence type="ECO:0000313" key="2">
    <source>
        <dbReference type="Proteomes" id="UP000015102"/>
    </source>
</evidence>
<reference evidence="1" key="2">
    <citation type="submission" date="2015-06" db="UniProtKB">
        <authorList>
            <consortium name="EnsemblMetazoa"/>
        </authorList>
    </citation>
    <scope>IDENTIFICATION</scope>
</reference>
<dbReference type="EnsemblMetazoa" id="MESCA008063-RA">
    <property type="protein sequence ID" value="MESCA008063-PA"/>
    <property type="gene ID" value="MESCA008063"/>
</dbReference>
<dbReference type="EMBL" id="CAQQ02394771">
    <property type="status" value="NOT_ANNOTATED_CDS"/>
    <property type="molecule type" value="Genomic_DNA"/>
</dbReference>
<accession>T1GW91</accession>
<reference evidence="2" key="1">
    <citation type="submission" date="2013-02" db="EMBL/GenBank/DDBJ databases">
        <authorList>
            <person name="Hughes D."/>
        </authorList>
    </citation>
    <scope>NUCLEOTIDE SEQUENCE</scope>
    <source>
        <strain>Durham</strain>
        <strain evidence="2">NC isolate 2 -- Noor lab</strain>
    </source>
</reference>
<name>T1GW91_MEGSC</name>
<organism evidence="1 2">
    <name type="scientific">Megaselia scalaris</name>
    <name type="common">Humpbacked fly</name>
    <name type="synonym">Phora scalaris</name>
    <dbReference type="NCBI Taxonomy" id="36166"/>
    <lineage>
        <taxon>Eukaryota</taxon>
        <taxon>Metazoa</taxon>
        <taxon>Ecdysozoa</taxon>
        <taxon>Arthropoda</taxon>
        <taxon>Hexapoda</taxon>
        <taxon>Insecta</taxon>
        <taxon>Pterygota</taxon>
        <taxon>Neoptera</taxon>
        <taxon>Endopterygota</taxon>
        <taxon>Diptera</taxon>
        <taxon>Brachycera</taxon>
        <taxon>Muscomorpha</taxon>
        <taxon>Platypezoidea</taxon>
        <taxon>Phoridae</taxon>
        <taxon>Megaseliini</taxon>
        <taxon>Megaselia</taxon>
    </lineage>
</organism>
<keyword evidence="2" id="KW-1185">Reference proteome</keyword>
<evidence type="ECO:0000313" key="1">
    <source>
        <dbReference type="EnsemblMetazoa" id="MESCA008063-PA"/>
    </source>
</evidence>
<proteinExistence type="predicted"/>